<accession>A0ACC1TDR5</accession>
<protein>
    <submittedName>
        <fullName evidence="1">Uncharacterized protein</fullName>
    </submittedName>
</protein>
<proteinExistence type="predicted"/>
<evidence type="ECO:0000313" key="1">
    <source>
        <dbReference type="EMBL" id="KAJ3558907.1"/>
    </source>
</evidence>
<gene>
    <name evidence="1" type="ORF">NM688_g659</name>
</gene>
<name>A0ACC1TDR5_9APHY</name>
<reference evidence="1" key="1">
    <citation type="submission" date="2022-07" db="EMBL/GenBank/DDBJ databases">
        <title>Genome Sequence of Phlebia brevispora.</title>
        <authorList>
            <person name="Buettner E."/>
        </authorList>
    </citation>
    <scope>NUCLEOTIDE SEQUENCE</scope>
    <source>
        <strain evidence="1">MPL23</strain>
    </source>
</reference>
<dbReference type="Proteomes" id="UP001148662">
    <property type="component" value="Unassembled WGS sequence"/>
</dbReference>
<sequence>MPVLRYRSAVREAEESFVFTLKAQHNLEVGGDGQDRILGRLPAVDICLDADLVLSVTGLHHKRRISGHEMEKSFPVQHLSKFLKSNASELGLSNVSDVYVDAEDGLTKVTLSSALAYRRENSPVRLSLGSIDLVYQFRPGKEYISGSFDMFSEHSYLPYHTLLDRVLAKFTDQLFRCYPLIFGSLGKRLAVESIFLSSISRSLSSVIRRSEQPIYQKKSRRIVKILNRQCQALEQAGAEDLSRTGIELSLSSPALVESTDVINRSLLQLLRLRVRPSRFKGSRLNAASDTGITPFRLENEDLLAGSLSLDDNAPADAASLKWEDLPFTENEDDDSQMLNELLSEDTADDCHVNVETDIECEDQDDWLLEPSSERPTRCAEEDLESAASDEWYEERALKIPTEVWDDPLLCSRDDFRMSPVSQEDMDPFTTNSSSQSHSQRCTDLDFDLTLDLDDTDCPMLDHDAPSSADVCELFSGIQEPSALPGLLHQRPSCGDSLVAEAWSESDFHDDFGYFYDSTPNSSGLDGIFESEDPLAVDPMLL</sequence>
<keyword evidence="2" id="KW-1185">Reference proteome</keyword>
<dbReference type="EMBL" id="JANHOG010000059">
    <property type="protein sequence ID" value="KAJ3558907.1"/>
    <property type="molecule type" value="Genomic_DNA"/>
</dbReference>
<evidence type="ECO:0000313" key="2">
    <source>
        <dbReference type="Proteomes" id="UP001148662"/>
    </source>
</evidence>
<organism evidence="1 2">
    <name type="scientific">Phlebia brevispora</name>
    <dbReference type="NCBI Taxonomy" id="194682"/>
    <lineage>
        <taxon>Eukaryota</taxon>
        <taxon>Fungi</taxon>
        <taxon>Dikarya</taxon>
        <taxon>Basidiomycota</taxon>
        <taxon>Agaricomycotina</taxon>
        <taxon>Agaricomycetes</taxon>
        <taxon>Polyporales</taxon>
        <taxon>Meruliaceae</taxon>
        <taxon>Phlebia</taxon>
    </lineage>
</organism>
<comment type="caution">
    <text evidence="1">The sequence shown here is derived from an EMBL/GenBank/DDBJ whole genome shotgun (WGS) entry which is preliminary data.</text>
</comment>